<organism evidence="1 2">
    <name type="scientific">Auriscalpium vulgare</name>
    <dbReference type="NCBI Taxonomy" id="40419"/>
    <lineage>
        <taxon>Eukaryota</taxon>
        <taxon>Fungi</taxon>
        <taxon>Dikarya</taxon>
        <taxon>Basidiomycota</taxon>
        <taxon>Agaricomycotina</taxon>
        <taxon>Agaricomycetes</taxon>
        <taxon>Russulales</taxon>
        <taxon>Auriscalpiaceae</taxon>
        <taxon>Auriscalpium</taxon>
    </lineage>
</organism>
<keyword evidence="2" id="KW-1185">Reference proteome</keyword>
<comment type="caution">
    <text evidence="1">The sequence shown here is derived from an EMBL/GenBank/DDBJ whole genome shotgun (WGS) entry which is preliminary data.</text>
</comment>
<evidence type="ECO:0000313" key="2">
    <source>
        <dbReference type="Proteomes" id="UP000814033"/>
    </source>
</evidence>
<accession>A0ACB8RWN8</accession>
<dbReference type="Proteomes" id="UP000814033">
    <property type="component" value="Unassembled WGS sequence"/>
</dbReference>
<evidence type="ECO:0000313" key="1">
    <source>
        <dbReference type="EMBL" id="KAI0048434.1"/>
    </source>
</evidence>
<name>A0ACB8RWN8_9AGAM</name>
<dbReference type="EMBL" id="MU275887">
    <property type="protein sequence ID" value="KAI0048434.1"/>
    <property type="molecule type" value="Genomic_DNA"/>
</dbReference>
<reference evidence="1" key="1">
    <citation type="submission" date="2021-02" db="EMBL/GenBank/DDBJ databases">
        <authorList>
            <consortium name="DOE Joint Genome Institute"/>
            <person name="Ahrendt S."/>
            <person name="Looney B.P."/>
            <person name="Miyauchi S."/>
            <person name="Morin E."/>
            <person name="Drula E."/>
            <person name="Courty P.E."/>
            <person name="Chicoki N."/>
            <person name="Fauchery L."/>
            <person name="Kohler A."/>
            <person name="Kuo A."/>
            <person name="Labutti K."/>
            <person name="Pangilinan J."/>
            <person name="Lipzen A."/>
            <person name="Riley R."/>
            <person name="Andreopoulos W."/>
            <person name="He G."/>
            <person name="Johnson J."/>
            <person name="Barry K.W."/>
            <person name="Grigoriev I.V."/>
            <person name="Nagy L."/>
            <person name="Hibbett D."/>
            <person name="Henrissat B."/>
            <person name="Matheny P.B."/>
            <person name="Labbe J."/>
            <person name="Martin F."/>
        </authorList>
    </citation>
    <scope>NUCLEOTIDE SEQUENCE</scope>
    <source>
        <strain evidence="1">FP105234-sp</strain>
    </source>
</reference>
<reference evidence="1" key="2">
    <citation type="journal article" date="2022" name="New Phytol.">
        <title>Evolutionary transition to the ectomycorrhizal habit in the genomes of a hyperdiverse lineage of mushroom-forming fungi.</title>
        <authorList>
            <person name="Looney B."/>
            <person name="Miyauchi S."/>
            <person name="Morin E."/>
            <person name="Drula E."/>
            <person name="Courty P.E."/>
            <person name="Kohler A."/>
            <person name="Kuo A."/>
            <person name="LaButti K."/>
            <person name="Pangilinan J."/>
            <person name="Lipzen A."/>
            <person name="Riley R."/>
            <person name="Andreopoulos W."/>
            <person name="He G."/>
            <person name="Johnson J."/>
            <person name="Nolan M."/>
            <person name="Tritt A."/>
            <person name="Barry K.W."/>
            <person name="Grigoriev I.V."/>
            <person name="Nagy L.G."/>
            <person name="Hibbett D."/>
            <person name="Henrissat B."/>
            <person name="Matheny P.B."/>
            <person name="Labbe J."/>
            <person name="Martin F.M."/>
        </authorList>
    </citation>
    <scope>NUCLEOTIDE SEQUENCE</scope>
    <source>
        <strain evidence="1">FP105234-sp</strain>
    </source>
</reference>
<sequence length="208" mass="22419">MVVGDTPNTAMMTFIACLLCDPGGVGRRSQPEGVSTCRRARTQNHIWRFRPGGADEQWPSTATKFSPVVSSASRCLTRPSPSPHSCNMSAREANADAVFAASRKRLPVYSDAQTIAWSSRIISVSRAQMAILEPEGYHSGPIARRQLVRVCDHRQQGSSSIKHGLRSISSGIDGSVRPSAVVVRAEACGEDRGRRGGRGGWLCRGGWG</sequence>
<proteinExistence type="predicted"/>
<gene>
    <name evidence="1" type="ORF">FA95DRAFT_1077528</name>
</gene>
<protein>
    <submittedName>
        <fullName evidence="1">Uncharacterized protein</fullName>
    </submittedName>
</protein>